<gene>
    <name evidence="1" type="ORF">ACFSQ6_03500</name>
</gene>
<dbReference type="NCBIfam" id="TIGR04149">
    <property type="entry name" value="GG_sam_targ_CFB"/>
    <property type="match status" value="1"/>
</dbReference>
<proteinExistence type="predicted"/>
<reference evidence="2" key="1">
    <citation type="journal article" date="2019" name="Int. J. Syst. Evol. Microbiol.">
        <title>The Global Catalogue of Microorganisms (GCM) 10K type strain sequencing project: providing services to taxonomists for standard genome sequencing and annotation.</title>
        <authorList>
            <consortium name="The Broad Institute Genomics Platform"/>
            <consortium name="The Broad Institute Genome Sequencing Center for Infectious Disease"/>
            <person name="Wu L."/>
            <person name="Ma J."/>
        </authorList>
    </citation>
    <scope>NUCLEOTIDE SEQUENCE [LARGE SCALE GENOMIC DNA]</scope>
    <source>
        <strain evidence="2">KCTC 42247</strain>
    </source>
</reference>
<comment type="caution">
    <text evidence="1">The sequence shown here is derived from an EMBL/GenBank/DDBJ whole genome shotgun (WGS) entry which is preliminary data.</text>
</comment>
<sequence length="56" mass="6044">MSTQKVKIQKLALNKESITKLSESSMQKLVGGANKKEAFGSDITSCIVTSYSIFAC</sequence>
<evidence type="ECO:0000313" key="1">
    <source>
        <dbReference type="EMBL" id="MFD2742449.1"/>
    </source>
</evidence>
<organism evidence="1 2">
    <name type="scientific">Sphingobacterium populi</name>
    <dbReference type="NCBI Taxonomy" id="1812824"/>
    <lineage>
        <taxon>Bacteria</taxon>
        <taxon>Pseudomonadati</taxon>
        <taxon>Bacteroidota</taxon>
        <taxon>Sphingobacteriia</taxon>
        <taxon>Sphingobacteriales</taxon>
        <taxon>Sphingobacteriaceae</taxon>
        <taxon>Sphingobacterium</taxon>
    </lineage>
</organism>
<accession>A0ABW5UCD7</accession>
<dbReference type="RefSeq" id="WP_156472466.1">
    <property type="nucleotide sequence ID" value="NZ_JBHUMB010000005.1"/>
</dbReference>
<protein>
    <submittedName>
        <fullName evidence="1">Class I lanthipeptide</fullName>
    </submittedName>
</protein>
<dbReference type="InterPro" id="IPR026408">
    <property type="entry name" value="GG_sam_targ_CFB"/>
</dbReference>
<dbReference type="Proteomes" id="UP001597418">
    <property type="component" value="Unassembled WGS sequence"/>
</dbReference>
<evidence type="ECO:0000313" key="2">
    <source>
        <dbReference type="Proteomes" id="UP001597418"/>
    </source>
</evidence>
<keyword evidence="2" id="KW-1185">Reference proteome</keyword>
<name>A0ABW5UCD7_9SPHI</name>
<dbReference type="EMBL" id="JBHUMB010000005">
    <property type="protein sequence ID" value="MFD2742449.1"/>
    <property type="molecule type" value="Genomic_DNA"/>
</dbReference>
<dbReference type="InterPro" id="IPR058238">
    <property type="entry name" value="Lant_leader_dom"/>
</dbReference>
<dbReference type="NCBIfam" id="NF038153">
    <property type="entry name" value="lant_leader_L1a"/>
    <property type="match status" value="1"/>
</dbReference>